<reference evidence="3 4" key="1">
    <citation type="submission" date="2017-08" db="EMBL/GenBank/DDBJ databases">
        <title>Acidophilic green algal genome provides insights into adaptation to an acidic environment.</title>
        <authorList>
            <person name="Hirooka S."/>
            <person name="Hirose Y."/>
            <person name="Kanesaki Y."/>
            <person name="Higuchi S."/>
            <person name="Fujiwara T."/>
            <person name="Onuma R."/>
            <person name="Era A."/>
            <person name="Ohbayashi R."/>
            <person name="Uzuka A."/>
            <person name="Nozaki H."/>
            <person name="Yoshikawa H."/>
            <person name="Miyagishima S.Y."/>
        </authorList>
    </citation>
    <scope>NUCLEOTIDE SEQUENCE [LARGE SCALE GENOMIC DNA]</scope>
    <source>
        <strain evidence="3 4">NIES-2499</strain>
    </source>
</reference>
<dbReference type="InterPro" id="IPR036770">
    <property type="entry name" value="Ankyrin_rpt-contain_sf"/>
</dbReference>
<dbReference type="Proteomes" id="UP000232323">
    <property type="component" value="Unassembled WGS sequence"/>
</dbReference>
<dbReference type="PROSITE" id="PS50297">
    <property type="entry name" value="ANK_REP_REGION"/>
    <property type="match status" value="1"/>
</dbReference>
<dbReference type="Gene3D" id="1.25.40.20">
    <property type="entry name" value="Ankyrin repeat-containing domain"/>
    <property type="match status" value="1"/>
</dbReference>
<proteinExistence type="predicted"/>
<dbReference type="SMART" id="SM00248">
    <property type="entry name" value="ANK"/>
    <property type="match status" value="4"/>
</dbReference>
<evidence type="ECO:0000256" key="1">
    <source>
        <dbReference type="PROSITE-ProRule" id="PRU00023"/>
    </source>
</evidence>
<evidence type="ECO:0000256" key="2">
    <source>
        <dbReference type="SAM" id="MobiDB-lite"/>
    </source>
</evidence>
<name>A0A250XKY3_9CHLO</name>
<feature type="compositionally biased region" description="Basic residues" evidence="2">
    <location>
        <begin position="299"/>
        <end position="314"/>
    </location>
</feature>
<feature type="compositionally biased region" description="Low complexity" evidence="2">
    <location>
        <begin position="348"/>
        <end position="366"/>
    </location>
</feature>
<feature type="compositionally biased region" description="Basic residues" evidence="2">
    <location>
        <begin position="332"/>
        <end position="347"/>
    </location>
</feature>
<dbReference type="PROSITE" id="PS50088">
    <property type="entry name" value="ANK_REPEAT"/>
    <property type="match status" value="1"/>
</dbReference>
<evidence type="ECO:0000313" key="3">
    <source>
        <dbReference type="EMBL" id="GAX83727.1"/>
    </source>
</evidence>
<protein>
    <submittedName>
        <fullName evidence="3">Uncharacterized protein</fullName>
    </submittedName>
</protein>
<sequence>MDPLTGCNLAQYSIMNRRIDILEMLVAAANVSGNTRKECELRELSWSALNSMFRKSDGTNCLMMACSQGDEEAIRVLLAAGSDPWAKEPVLHRTCVHYAVNHDRANVLPTIVSKSHLQARDQRSDDRSIPRSPLVDVCTRSGFTALMNAAWMNKPEAIRVLIGELGAGFKPRYFKKSSSKKGPSFKVGLLSQVRRGTSPRFLPDGGRLVDPRFFLDCQHRRPYDVALELGQREVMDLLNPDFILQEILGDHVETDESAYGALALTHISAKVVQKIFLSQIEAILASTGTAEAGTDIHPAGKHHRHSRGRHRHTPSRQTPPGTAEAGTDIHPAGKHHRHSRGRHRHTPSRQTPQAQQRQAPTYTQQANTTGTAEAGTDILSIQSTCFY</sequence>
<dbReference type="Pfam" id="PF12796">
    <property type="entry name" value="Ank_2"/>
    <property type="match status" value="1"/>
</dbReference>
<keyword evidence="4" id="KW-1185">Reference proteome</keyword>
<evidence type="ECO:0000313" key="4">
    <source>
        <dbReference type="Proteomes" id="UP000232323"/>
    </source>
</evidence>
<dbReference type="EMBL" id="BEGY01000106">
    <property type="protein sequence ID" value="GAX83727.1"/>
    <property type="molecule type" value="Genomic_DNA"/>
</dbReference>
<dbReference type="SUPFAM" id="SSF48403">
    <property type="entry name" value="Ankyrin repeat"/>
    <property type="match status" value="1"/>
</dbReference>
<dbReference type="InterPro" id="IPR002110">
    <property type="entry name" value="Ankyrin_rpt"/>
</dbReference>
<feature type="repeat" description="ANK" evidence="1">
    <location>
        <begin position="57"/>
        <end position="89"/>
    </location>
</feature>
<accession>A0A250XKY3</accession>
<feature type="region of interest" description="Disordered" evidence="2">
    <location>
        <begin position="292"/>
        <end position="371"/>
    </location>
</feature>
<gene>
    <name evidence="3" type="ORF">CEUSTIGMA_g11152.t1</name>
</gene>
<organism evidence="3 4">
    <name type="scientific">Chlamydomonas eustigma</name>
    <dbReference type="NCBI Taxonomy" id="1157962"/>
    <lineage>
        <taxon>Eukaryota</taxon>
        <taxon>Viridiplantae</taxon>
        <taxon>Chlorophyta</taxon>
        <taxon>core chlorophytes</taxon>
        <taxon>Chlorophyceae</taxon>
        <taxon>CS clade</taxon>
        <taxon>Chlamydomonadales</taxon>
        <taxon>Chlamydomonadaceae</taxon>
        <taxon>Chlamydomonas</taxon>
    </lineage>
</organism>
<dbReference type="AlphaFoldDB" id="A0A250XKY3"/>
<comment type="caution">
    <text evidence="3">The sequence shown here is derived from an EMBL/GenBank/DDBJ whole genome shotgun (WGS) entry which is preliminary data.</text>
</comment>
<keyword evidence="1" id="KW-0040">ANK repeat</keyword>